<name>A0A1I7IJR9_9FIRM</name>
<dbReference type="STRING" id="155865.SAMN05216515_1524"/>
<dbReference type="Gene3D" id="3.30.930.30">
    <property type="match status" value="1"/>
</dbReference>
<dbReference type="GO" id="GO:0006310">
    <property type="term" value="P:DNA recombination"/>
    <property type="evidence" value="ECO:0007669"/>
    <property type="project" value="InterPro"/>
</dbReference>
<dbReference type="AlphaFoldDB" id="A0A1I7IJR9"/>
<evidence type="ECO:0000313" key="3">
    <source>
        <dbReference type="Proteomes" id="UP000198817"/>
    </source>
</evidence>
<dbReference type="InterPro" id="IPR001668">
    <property type="entry name" value="Mob_Pre"/>
</dbReference>
<protein>
    <submittedName>
        <fullName evidence="2">Plasmid recombination enzyme</fullName>
    </submittedName>
</protein>
<dbReference type="GO" id="GO:0003677">
    <property type="term" value="F:DNA binding"/>
    <property type="evidence" value="ECO:0007669"/>
    <property type="project" value="InterPro"/>
</dbReference>
<dbReference type="CDD" id="cd17242">
    <property type="entry name" value="MobM_relaxase"/>
    <property type="match status" value="1"/>
</dbReference>
<dbReference type="EMBL" id="FPBT01000050">
    <property type="protein sequence ID" value="SFU73181.1"/>
    <property type="molecule type" value="Genomic_DNA"/>
</dbReference>
<dbReference type="NCBIfam" id="NF041497">
    <property type="entry name" value="MobV"/>
    <property type="match status" value="1"/>
</dbReference>
<gene>
    <name evidence="2" type="ORF">SAMN05216508_1507</name>
</gene>
<reference evidence="2 3" key="1">
    <citation type="submission" date="2016-10" db="EMBL/GenBank/DDBJ databases">
        <authorList>
            <person name="de Groot N.N."/>
        </authorList>
    </citation>
    <scope>NUCLEOTIDE SEQUENCE [LARGE SCALE GENOMIC DNA]</scope>
    <source>
        <strain evidence="2 3">KHGC13</strain>
    </source>
</reference>
<keyword evidence="3" id="KW-1185">Reference proteome</keyword>
<evidence type="ECO:0000313" key="2">
    <source>
        <dbReference type="EMBL" id="SFU73181.1"/>
    </source>
</evidence>
<dbReference type="RefSeq" id="WP_177207483.1">
    <property type="nucleotide sequence ID" value="NZ_FOWF01000052.1"/>
</dbReference>
<dbReference type="Proteomes" id="UP000198817">
    <property type="component" value="Unassembled WGS sequence"/>
</dbReference>
<proteinExistence type="inferred from homology"/>
<comment type="similarity">
    <text evidence="1">Belongs to the plasmid mobilization pre family.</text>
</comment>
<sequence>MANYAILRIEKRKAASVTPINNHHERLKEKYKSNEDIDPERTHLNYHLVEPEGKYREKALERIEEVGAKRRKDSVVLQDVLITASPDWIDAKSYEEQVEYFDHAFNFISDRYGRENILSAVVHMDEAHPHMHLVFVPITPEGKLSSKTLMGGPKGMEKLQDDFHEHMVKKYPDLTRGISKKITKRRHISSQMYKQAAALYEHYDQILDAINAIGMIGNAKAKEDAIELLGRYAPDLAKVKEQLNSTQKYIEVLEGRLSYSDSVIQGKNAELDAKDLALYEERSKVMQLEYKQKKLIQLLEKIPPEMRDELLNGKKPKERDVR</sequence>
<dbReference type="Pfam" id="PF01076">
    <property type="entry name" value="Mob_Pre"/>
    <property type="match status" value="1"/>
</dbReference>
<evidence type="ECO:0000256" key="1">
    <source>
        <dbReference type="ARBA" id="ARBA00010657"/>
    </source>
</evidence>
<accession>A0A1I7IJR9</accession>
<organism evidence="2 3">
    <name type="scientific">Eubacterium pyruvativorans</name>
    <dbReference type="NCBI Taxonomy" id="155865"/>
    <lineage>
        <taxon>Bacteria</taxon>
        <taxon>Bacillati</taxon>
        <taxon>Bacillota</taxon>
        <taxon>Clostridia</taxon>
        <taxon>Eubacteriales</taxon>
        <taxon>Eubacteriaceae</taxon>
        <taxon>Eubacterium</taxon>
    </lineage>
</organism>